<feature type="region of interest" description="Disordered" evidence="1">
    <location>
        <begin position="145"/>
        <end position="165"/>
    </location>
</feature>
<dbReference type="InterPro" id="IPR006076">
    <property type="entry name" value="FAD-dep_OxRdtase"/>
</dbReference>
<dbReference type="Proteomes" id="UP001369736">
    <property type="component" value="Unassembled WGS sequence"/>
</dbReference>
<gene>
    <name evidence="3" type="ORF">WCD58_01540</name>
</gene>
<comment type="caution">
    <text evidence="3">The sequence shown here is derived from an EMBL/GenBank/DDBJ whole genome shotgun (WGS) entry which is preliminary data.</text>
</comment>
<protein>
    <submittedName>
        <fullName evidence="3">FAD-dependent oxidoreductase</fullName>
    </submittedName>
</protein>
<reference evidence="3 4" key="1">
    <citation type="submission" date="2024-03" db="EMBL/GenBank/DDBJ databases">
        <title>Actinomycetospora sp. OC33-EN07, a novel actinomycete isolated from wild orchid (Aerides multiflora).</title>
        <authorList>
            <person name="Suriyachadkun C."/>
        </authorList>
    </citation>
    <scope>NUCLEOTIDE SEQUENCE [LARGE SCALE GENOMIC DNA]</scope>
    <source>
        <strain evidence="3 4">OC33-EN07</strain>
    </source>
</reference>
<organism evidence="3 4">
    <name type="scientific">Actinomycetospora flava</name>
    <dbReference type="NCBI Taxonomy" id="3129232"/>
    <lineage>
        <taxon>Bacteria</taxon>
        <taxon>Bacillati</taxon>
        <taxon>Actinomycetota</taxon>
        <taxon>Actinomycetes</taxon>
        <taxon>Pseudonocardiales</taxon>
        <taxon>Pseudonocardiaceae</taxon>
        <taxon>Actinomycetospora</taxon>
    </lineage>
</organism>
<name>A0ABU8LXI7_9PSEU</name>
<dbReference type="PANTHER" id="PTHR42685:SF19">
    <property type="entry name" value="POSSIBLE OXIDOREDUCTASE"/>
    <property type="match status" value="1"/>
</dbReference>
<evidence type="ECO:0000313" key="3">
    <source>
        <dbReference type="EMBL" id="MEJ2859817.1"/>
    </source>
</evidence>
<dbReference type="Gene3D" id="3.50.50.60">
    <property type="entry name" value="FAD/NAD(P)-binding domain"/>
    <property type="match status" value="1"/>
</dbReference>
<feature type="region of interest" description="Disordered" evidence="1">
    <location>
        <begin position="476"/>
        <end position="495"/>
    </location>
</feature>
<keyword evidence="4" id="KW-1185">Reference proteome</keyword>
<feature type="domain" description="FAD dependent oxidoreductase" evidence="2">
    <location>
        <begin position="2"/>
        <end position="33"/>
    </location>
</feature>
<accession>A0ABU8LXI7</accession>
<dbReference type="EMBL" id="JBBEGM010000001">
    <property type="protein sequence ID" value="MEJ2859817.1"/>
    <property type="molecule type" value="Genomic_DNA"/>
</dbReference>
<evidence type="ECO:0000256" key="1">
    <source>
        <dbReference type="SAM" id="MobiDB-lite"/>
    </source>
</evidence>
<dbReference type="InterPro" id="IPR050407">
    <property type="entry name" value="Geranylgeranyl_reductase"/>
</dbReference>
<dbReference type="PRINTS" id="PR00420">
    <property type="entry name" value="RNGMNOXGNASE"/>
</dbReference>
<evidence type="ECO:0000313" key="4">
    <source>
        <dbReference type="Proteomes" id="UP001369736"/>
    </source>
</evidence>
<feature type="compositionally biased region" description="Low complexity" evidence="1">
    <location>
        <begin position="478"/>
        <end position="495"/>
    </location>
</feature>
<proteinExistence type="predicted"/>
<dbReference type="InterPro" id="IPR036188">
    <property type="entry name" value="FAD/NAD-bd_sf"/>
</dbReference>
<dbReference type="Pfam" id="PF01266">
    <property type="entry name" value="DAO"/>
    <property type="match status" value="1"/>
</dbReference>
<evidence type="ECO:0000259" key="2">
    <source>
        <dbReference type="Pfam" id="PF01266"/>
    </source>
</evidence>
<dbReference type="PANTHER" id="PTHR42685">
    <property type="entry name" value="GERANYLGERANYL DIPHOSPHATE REDUCTASE"/>
    <property type="match status" value="1"/>
</dbReference>
<dbReference type="RefSeq" id="WP_337698864.1">
    <property type="nucleotide sequence ID" value="NZ_JBBEGM010000001.1"/>
</dbReference>
<sequence length="495" mass="51919">MDVAVVGGSAGGLSTALVLARRGHRVTVLDRDDLTPAPDLETAAAEALRPTAPQIVQPHVLLAGTRVLLEQLLPDVLAALYTAGARVAPLASQMAATLQDRSPRPGDDELRPIMCRRAALDWVLARAAATEPGVGVRPGVTVTGLLADRPDDGPDGAGPPRVRGVRTSAGDVAADLVVDAAGRRSAIDRWLDGIGARRSSVESAACGLAYFGRQYRMREGAPLPGPETARVVMGLDEFTLGIWAGDNRTAQIALAPLAADRRFRAARDPDVFDATLRTVPYYAAWLDVLDPISEVAVMGGLHNTFRRLVVDGRPVALGLFAVGDAVCTTNPTFGRGIGVALRTVADLAEVLAAHPDDPEAAALAMDRAVVEHVRPWFADQAASDAARLAALRHSVLGEQAPDPPPPRADRVSFTELRRASLVDPLAFRAVVRIMGMVGDPGTLYTDPEIVAATRAALDRVATAVPQPTRAELEEALRPTPASSGCAPCAAPARPG</sequence>
<dbReference type="SUPFAM" id="SSF51905">
    <property type="entry name" value="FAD/NAD(P)-binding domain"/>
    <property type="match status" value="1"/>
</dbReference>